<name>A0A3M0A904_9GAMM</name>
<accession>A0A3M0A904</accession>
<dbReference type="EMBL" id="REFJ01000002">
    <property type="protein sequence ID" value="RMA81017.1"/>
    <property type="molecule type" value="Genomic_DNA"/>
</dbReference>
<feature type="region of interest" description="Disordered" evidence="1">
    <location>
        <begin position="48"/>
        <end position="75"/>
    </location>
</feature>
<dbReference type="Proteomes" id="UP000267187">
    <property type="component" value="Unassembled WGS sequence"/>
</dbReference>
<organism evidence="2 3">
    <name type="scientific">Umboniibacter marinipuniceus</name>
    <dbReference type="NCBI Taxonomy" id="569599"/>
    <lineage>
        <taxon>Bacteria</taxon>
        <taxon>Pseudomonadati</taxon>
        <taxon>Pseudomonadota</taxon>
        <taxon>Gammaproteobacteria</taxon>
        <taxon>Cellvibrionales</taxon>
        <taxon>Cellvibrionaceae</taxon>
        <taxon>Umboniibacter</taxon>
    </lineage>
</organism>
<dbReference type="RefSeq" id="WP_121876185.1">
    <property type="nucleotide sequence ID" value="NZ_REFJ01000002.1"/>
</dbReference>
<evidence type="ECO:0000313" key="2">
    <source>
        <dbReference type="EMBL" id="RMA81017.1"/>
    </source>
</evidence>
<reference evidence="2 3" key="1">
    <citation type="submission" date="2018-10" db="EMBL/GenBank/DDBJ databases">
        <title>Genomic Encyclopedia of Type Strains, Phase IV (KMG-IV): sequencing the most valuable type-strain genomes for metagenomic binning, comparative biology and taxonomic classification.</title>
        <authorList>
            <person name="Goeker M."/>
        </authorList>
    </citation>
    <scope>NUCLEOTIDE SEQUENCE [LARGE SCALE GENOMIC DNA]</scope>
    <source>
        <strain evidence="2 3">DSM 25080</strain>
    </source>
</reference>
<sequence length="75" mass="7942">MGFNTKPDYEGTVTWSPLRSEGGPHGLSRTAVPGGWLVAFNPNPSSAGGLTFMPDPTHSWDGNSLVLDEPTPSED</sequence>
<proteinExistence type="predicted"/>
<evidence type="ECO:0000256" key="1">
    <source>
        <dbReference type="SAM" id="MobiDB-lite"/>
    </source>
</evidence>
<comment type="caution">
    <text evidence="2">The sequence shown here is derived from an EMBL/GenBank/DDBJ whole genome shotgun (WGS) entry which is preliminary data.</text>
</comment>
<protein>
    <submittedName>
        <fullName evidence="2">Uncharacterized protein</fullName>
    </submittedName>
</protein>
<gene>
    <name evidence="2" type="ORF">DFR27_0807</name>
</gene>
<dbReference type="AlphaFoldDB" id="A0A3M0A904"/>
<feature type="region of interest" description="Disordered" evidence="1">
    <location>
        <begin position="1"/>
        <end position="27"/>
    </location>
</feature>
<evidence type="ECO:0000313" key="3">
    <source>
        <dbReference type="Proteomes" id="UP000267187"/>
    </source>
</evidence>
<keyword evidence="3" id="KW-1185">Reference proteome</keyword>
<dbReference type="OrthoDB" id="7066685at2"/>